<gene>
    <name evidence="1" type="ORF">ACFQ11_23835</name>
</gene>
<reference evidence="2" key="1">
    <citation type="journal article" date="2019" name="Int. J. Syst. Evol. Microbiol.">
        <title>The Global Catalogue of Microorganisms (GCM) 10K type strain sequencing project: providing services to taxonomists for standard genome sequencing and annotation.</title>
        <authorList>
            <consortium name="The Broad Institute Genomics Platform"/>
            <consortium name="The Broad Institute Genome Sequencing Center for Infectious Disease"/>
            <person name="Wu L."/>
            <person name="Ma J."/>
        </authorList>
    </citation>
    <scope>NUCLEOTIDE SEQUENCE [LARGE SCALE GENOMIC DNA]</scope>
    <source>
        <strain evidence="2">JCM 31202</strain>
    </source>
</reference>
<dbReference type="RefSeq" id="WP_378302254.1">
    <property type="nucleotide sequence ID" value="NZ_JBHTJA010000055.1"/>
</dbReference>
<proteinExistence type="predicted"/>
<protein>
    <submittedName>
        <fullName evidence="1">Peptidase</fullName>
    </submittedName>
</protein>
<evidence type="ECO:0000313" key="2">
    <source>
        <dbReference type="Proteomes" id="UP001596972"/>
    </source>
</evidence>
<sequence>MRRTEPSGLEVFLGGTDPSRPHDWASDGYRSREEYLFWSRKVCGLACLQSLLLGWTDVRLPMRELLAQALDRGCYVAEPSGKVQGLIYRPFMAWVGSQFGFHCELVENTPIHVSGREVRPGQVMIASVSPEIRDPGTRAPLRGGHLVLVYAVEDGVVRFHNPSGYSHNSDSTSLPLHVFERFHANRGILIAKTSWCEADRHPVPSSQAATRQDASRPR</sequence>
<dbReference type="Proteomes" id="UP001596972">
    <property type="component" value="Unassembled WGS sequence"/>
</dbReference>
<dbReference type="EMBL" id="JBHTJA010000055">
    <property type="protein sequence ID" value="MFD0903444.1"/>
    <property type="molecule type" value="Genomic_DNA"/>
</dbReference>
<comment type="caution">
    <text evidence="1">The sequence shown here is derived from an EMBL/GenBank/DDBJ whole genome shotgun (WGS) entry which is preliminary data.</text>
</comment>
<evidence type="ECO:0000313" key="1">
    <source>
        <dbReference type="EMBL" id="MFD0903444.1"/>
    </source>
</evidence>
<organism evidence="1 2">
    <name type="scientific">Actinomadura sediminis</name>
    <dbReference type="NCBI Taxonomy" id="1038904"/>
    <lineage>
        <taxon>Bacteria</taxon>
        <taxon>Bacillati</taxon>
        <taxon>Actinomycetota</taxon>
        <taxon>Actinomycetes</taxon>
        <taxon>Streptosporangiales</taxon>
        <taxon>Thermomonosporaceae</taxon>
        <taxon>Actinomadura</taxon>
    </lineage>
</organism>
<name>A0ABW3EVA7_9ACTN</name>
<accession>A0ABW3EVA7</accession>
<keyword evidence="2" id="KW-1185">Reference proteome</keyword>